<comment type="caution">
    <text evidence="1">The sequence shown here is derived from an EMBL/GenBank/DDBJ whole genome shotgun (WGS) entry which is preliminary data.</text>
</comment>
<dbReference type="Proteomes" id="UP000245887">
    <property type="component" value="Unassembled WGS sequence"/>
</dbReference>
<protein>
    <submittedName>
        <fullName evidence="1">Uncharacterized protein</fullName>
    </submittedName>
</protein>
<name>A0A2U1CVR3_9GAMM</name>
<accession>A0A2U1CVR3</accession>
<dbReference type="AlphaFoldDB" id="A0A2U1CVR3"/>
<evidence type="ECO:0000313" key="1">
    <source>
        <dbReference type="EMBL" id="PVY75852.1"/>
    </source>
</evidence>
<sequence>MESGYQQLGSGFTVPEVVWVSLYWLVANQLRFNGERFDR</sequence>
<evidence type="ECO:0000313" key="2">
    <source>
        <dbReference type="Proteomes" id="UP000245887"/>
    </source>
</evidence>
<gene>
    <name evidence="1" type="ORF">C8D92_106112</name>
</gene>
<proteinExistence type="predicted"/>
<organism evidence="1 2">
    <name type="scientific">Tamilnaduibacter salinus</name>
    <dbReference type="NCBI Taxonomy" id="1484056"/>
    <lineage>
        <taxon>Bacteria</taxon>
        <taxon>Pseudomonadati</taxon>
        <taxon>Pseudomonadota</taxon>
        <taxon>Gammaproteobacteria</taxon>
        <taxon>Pseudomonadales</taxon>
        <taxon>Marinobacteraceae</taxon>
        <taxon>Tamilnaduibacter</taxon>
    </lineage>
</organism>
<reference evidence="1 2" key="1">
    <citation type="submission" date="2018-04" db="EMBL/GenBank/DDBJ databases">
        <title>Genomic Encyclopedia of Type Strains, Phase IV (KMG-IV): sequencing the most valuable type-strain genomes for metagenomic binning, comparative biology and taxonomic classification.</title>
        <authorList>
            <person name="Goeker M."/>
        </authorList>
    </citation>
    <scope>NUCLEOTIDE SEQUENCE [LARGE SCALE GENOMIC DNA]</scope>
    <source>
        <strain evidence="1 2">DSM 28688</strain>
    </source>
</reference>
<dbReference type="EMBL" id="QEKQ01000006">
    <property type="protein sequence ID" value="PVY75852.1"/>
    <property type="molecule type" value="Genomic_DNA"/>
</dbReference>